<dbReference type="RefSeq" id="XP_033539227.1">
    <property type="nucleotide sequence ID" value="XM_033674607.1"/>
</dbReference>
<reference evidence="1 3" key="1">
    <citation type="submission" date="2020-01" db="EMBL/GenBank/DDBJ databases">
        <authorList>
            <consortium name="DOE Joint Genome Institute"/>
            <person name="Haridas S."/>
            <person name="Albert R."/>
            <person name="Binder M."/>
            <person name="Bloem J."/>
            <person name="Labutti K."/>
            <person name="Salamov A."/>
            <person name="Andreopoulos B."/>
            <person name="Baker S.E."/>
            <person name="Barry K."/>
            <person name="Bills G."/>
            <person name="Bluhm B.H."/>
            <person name="Cannon C."/>
            <person name="Castanera R."/>
            <person name="Culley D.E."/>
            <person name="Daum C."/>
            <person name="Ezra D."/>
            <person name="Gonzalez J.B."/>
            <person name="Henrissat B."/>
            <person name="Kuo A."/>
            <person name="Liang C."/>
            <person name="Lipzen A."/>
            <person name="Lutzoni F."/>
            <person name="Magnuson J."/>
            <person name="Mondo S."/>
            <person name="Nolan M."/>
            <person name="Ohm R."/>
            <person name="Pangilinan J."/>
            <person name="Park H.-J."/>
            <person name="Ramirez L."/>
            <person name="Alfaro M."/>
            <person name="Sun H."/>
            <person name="Tritt A."/>
            <person name="Yoshinaga Y."/>
            <person name="Zwiers L.-H."/>
            <person name="Turgeon B.G."/>
            <person name="Goodwin S.B."/>
            <person name="Spatafora J.W."/>
            <person name="Crous P.W."/>
            <person name="Grigoriev I.V."/>
        </authorList>
    </citation>
    <scope>NUCLEOTIDE SEQUENCE</scope>
    <source>
        <strain evidence="1 3">CBS 781.70</strain>
    </source>
</reference>
<evidence type="ECO:0000313" key="1">
    <source>
        <dbReference type="EMBL" id="KAF1817596.1"/>
    </source>
</evidence>
<reference evidence="3" key="2">
    <citation type="submission" date="2020-04" db="EMBL/GenBank/DDBJ databases">
        <authorList>
            <consortium name="NCBI Genome Project"/>
        </authorList>
    </citation>
    <scope>NUCLEOTIDE SEQUENCE</scope>
    <source>
        <strain evidence="3">CBS 781.70</strain>
    </source>
</reference>
<dbReference type="AlphaFoldDB" id="A0A6G1GI17"/>
<name>A0A6G1GI17_9PEZI</name>
<protein>
    <submittedName>
        <fullName evidence="1 3">Uncharacterized protein</fullName>
    </submittedName>
</protein>
<proteinExistence type="predicted"/>
<reference evidence="3" key="3">
    <citation type="submission" date="2025-04" db="UniProtKB">
        <authorList>
            <consortium name="RefSeq"/>
        </authorList>
    </citation>
    <scope>IDENTIFICATION</scope>
    <source>
        <strain evidence="3">CBS 781.70</strain>
    </source>
</reference>
<dbReference type="GeneID" id="54415177"/>
<evidence type="ECO:0000313" key="3">
    <source>
        <dbReference type="RefSeq" id="XP_033539227.1"/>
    </source>
</evidence>
<accession>A0A6G1GI17</accession>
<dbReference type="EMBL" id="ML975149">
    <property type="protein sequence ID" value="KAF1817596.1"/>
    <property type="molecule type" value="Genomic_DNA"/>
</dbReference>
<organism evidence="1">
    <name type="scientific">Eremomyces bilateralis CBS 781.70</name>
    <dbReference type="NCBI Taxonomy" id="1392243"/>
    <lineage>
        <taxon>Eukaryota</taxon>
        <taxon>Fungi</taxon>
        <taxon>Dikarya</taxon>
        <taxon>Ascomycota</taxon>
        <taxon>Pezizomycotina</taxon>
        <taxon>Dothideomycetes</taxon>
        <taxon>Dothideomycetes incertae sedis</taxon>
        <taxon>Eremomycetales</taxon>
        <taxon>Eremomycetaceae</taxon>
        <taxon>Eremomyces</taxon>
    </lineage>
</organism>
<evidence type="ECO:0000313" key="2">
    <source>
        <dbReference type="Proteomes" id="UP000504638"/>
    </source>
</evidence>
<sequence>MLEMAEQHFVAALACVERGREGSAGYFNASGENCRHGMEELDFIGRGDGNLQDEEMWFDSFAAYPYHLDAFMQTLRDHAHRIHLMRERVEARKLERVEEGRLGEMERESAPKARTKRLSHRSHMLEVEQGKEAVWEERDERMRRWATRRRFSATRYQELCRKALEEIVL</sequence>
<gene>
    <name evidence="1 3" type="ORF">P152DRAFT_23843</name>
</gene>
<dbReference type="Proteomes" id="UP000504638">
    <property type="component" value="Unplaced"/>
</dbReference>
<keyword evidence="2" id="KW-1185">Reference proteome</keyword>